<sequence length="215" mass="23351">GRTDGRGGRRRAVGTRGRLRGAPGPAVAGGVPPLPRRGAGHGRRPADARARAGQHARHRGGPPRPDPVPPAPGAHRRPGGPAHGARAGRRGLGGLDRPRARRGARRRRRGLVGAARRPPGRSRRRHRRGHARRHRRPRRAARPAARDLGVQGDRQRRPPPRRARSRRLLRRAHRPAGAGVGPGRPAARAARARPRARRCRALGRHAGRCLRPRGV</sequence>
<feature type="compositionally biased region" description="Basic residues" evidence="1">
    <location>
        <begin position="99"/>
        <end position="110"/>
    </location>
</feature>
<gene>
    <name evidence="2" type="ORF">AVDCRST_MAG54-420</name>
</gene>
<feature type="compositionally biased region" description="Basic residues" evidence="1">
    <location>
        <begin position="52"/>
        <end position="61"/>
    </location>
</feature>
<feature type="region of interest" description="Disordered" evidence="1">
    <location>
        <begin position="1"/>
        <end position="195"/>
    </location>
</feature>
<protein>
    <submittedName>
        <fullName evidence="2">Uncharacterized protein</fullName>
    </submittedName>
</protein>
<name>A0A6J4HBP7_9PSEU</name>
<accession>A0A6J4HBP7</accession>
<feature type="non-terminal residue" evidence="2">
    <location>
        <position position="1"/>
    </location>
</feature>
<proteinExistence type="predicted"/>
<reference evidence="2" key="1">
    <citation type="submission" date="2020-02" db="EMBL/GenBank/DDBJ databases">
        <authorList>
            <person name="Meier V. D."/>
        </authorList>
    </citation>
    <scope>NUCLEOTIDE SEQUENCE</scope>
    <source>
        <strain evidence="2">AVDCRST_MAG54</strain>
    </source>
</reference>
<feature type="non-terminal residue" evidence="2">
    <location>
        <position position="215"/>
    </location>
</feature>
<evidence type="ECO:0000313" key="2">
    <source>
        <dbReference type="EMBL" id="CAA9217889.1"/>
    </source>
</evidence>
<organism evidence="2">
    <name type="scientific">uncultured Actinomycetospora sp</name>
    <dbReference type="NCBI Taxonomy" id="1135996"/>
    <lineage>
        <taxon>Bacteria</taxon>
        <taxon>Bacillati</taxon>
        <taxon>Actinomycetota</taxon>
        <taxon>Actinomycetes</taxon>
        <taxon>Pseudonocardiales</taxon>
        <taxon>Pseudonocardiaceae</taxon>
        <taxon>Actinomycetospora</taxon>
        <taxon>environmental samples</taxon>
    </lineage>
</organism>
<feature type="compositionally biased region" description="Basic residues" evidence="1">
    <location>
        <begin position="118"/>
        <end position="141"/>
    </location>
</feature>
<feature type="compositionally biased region" description="Basic residues" evidence="1">
    <location>
        <begin position="157"/>
        <end position="174"/>
    </location>
</feature>
<feature type="compositionally biased region" description="Low complexity" evidence="1">
    <location>
        <begin position="20"/>
        <end position="31"/>
    </location>
</feature>
<evidence type="ECO:0000256" key="1">
    <source>
        <dbReference type="SAM" id="MobiDB-lite"/>
    </source>
</evidence>
<dbReference type="AlphaFoldDB" id="A0A6J4HBP7"/>
<feature type="compositionally biased region" description="Basic residues" evidence="1">
    <location>
        <begin position="8"/>
        <end position="19"/>
    </location>
</feature>
<dbReference type="EMBL" id="CADCTH010000060">
    <property type="protein sequence ID" value="CAA9217889.1"/>
    <property type="molecule type" value="Genomic_DNA"/>
</dbReference>
<feature type="compositionally biased region" description="Pro residues" evidence="1">
    <location>
        <begin position="62"/>
        <end position="72"/>
    </location>
</feature>